<gene>
    <name evidence="1" type="ORF">A3C11_03435</name>
</gene>
<dbReference type="Pfam" id="PF13646">
    <property type="entry name" value="HEAT_2"/>
    <property type="match status" value="1"/>
</dbReference>
<accession>A0A1G2KT67</accession>
<dbReference type="SUPFAM" id="SSF48371">
    <property type="entry name" value="ARM repeat"/>
    <property type="match status" value="1"/>
</dbReference>
<proteinExistence type="predicted"/>
<dbReference type="Proteomes" id="UP000177362">
    <property type="component" value="Unassembled WGS sequence"/>
</dbReference>
<dbReference type="EMBL" id="MHQJ01000011">
    <property type="protein sequence ID" value="OHA01651.1"/>
    <property type="molecule type" value="Genomic_DNA"/>
</dbReference>
<evidence type="ECO:0000313" key="1">
    <source>
        <dbReference type="EMBL" id="OHA01651.1"/>
    </source>
</evidence>
<evidence type="ECO:0000313" key="2">
    <source>
        <dbReference type="Proteomes" id="UP000177362"/>
    </source>
</evidence>
<name>A0A1G2KT67_9BACT</name>
<dbReference type="InterPro" id="IPR011989">
    <property type="entry name" value="ARM-like"/>
</dbReference>
<sequence length="201" mass="23795">MDEVLLARIRRMANSDDWEVREKAAVEIKEVNDKYFEEYFPRWKRWARDNNPNIRRAVEVGLLRIKKEHYKKSLQLLTPLLRDPNKYVRKNCGPFALSAVAFRDHKASFRKFRELIQNTDKNLRWNIAVCLGVMFGVKYPKESLKLLRVLAKDKRRFVWGAAASSLIKLVRRDPKLQKTISSWKGMDECLAVVKKYRIASR</sequence>
<dbReference type="AlphaFoldDB" id="A0A1G2KT67"/>
<comment type="caution">
    <text evidence="1">The sequence shown here is derived from an EMBL/GenBank/DDBJ whole genome shotgun (WGS) entry which is preliminary data.</text>
</comment>
<organism evidence="1 2">
    <name type="scientific">Candidatus Sungbacteria bacterium RIFCSPHIGHO2_02_FULL_49_12</name>
    <dbReference type="NCBI Taxonomy" id="1802271"/>
    <lineage>
        <taxon>Bacteria</taxon>
        <taxon>Candidatus Sungiibacteriota</taxon>
    </lineage>
</organism>
<dbReference type="STRING" id="1802271.A3C11_03435"/>
<dbReference type="Gene3D" id="1.25.10.10">
    <property type="entry name" value="Leucine-rich Repeat Variant"/>
    <property type="match status" value="1"/>
</dbReference>
<protein>
    <recommendedName>
        <fullName evidence="3">HEAT repeat domain-containing protein</fullName>
    </recommendedName>
</protein>
<evidence type="ECO:0008006" key="3">
    <source>
        <dbReference type="Google" id="ProtNLM"/>
    </source>
</evidence>
<reference evidence="1 2" key="1">
    <citation type="journal article" date="2016" name="Nat. Commun.">
        <title>Thousands of microbial genomes shed light on interconnected biogeochemical processes in an aquifer system.</title>
        <authorList>
            <person name="Anantharaman K."/>
            <person name="Brown C.T."/>
            <person name="Hug L.A."/>
            <person name="Sharon I."/>
            <person name="Castelle C.J."/>
            <person name="Probst A.J."/>
            <person name="Thomas B.C."/>
            <person name="Singh A."/>
            <person name="Wilkins M.J."/>
            <person name="Karaoz U."/>
            <person name="Brodie E.L."/>
            <person name="Williams K.H."/>
            <person name="Hubbard S.S."/>
            <person name="Banfield J.F."/>
        </authorList>
    </citation>
    <scope>NUCLEOTIDE SEQUENCE [LARGE SCALE GENOMIC DNA]</scope>
</reference>
<dbReference type="InterPro" id="IPR016024">
    <property type="entry name" value="ARM-type_fold"/>
</dbReference>